<dbReference type="PANTHER" id="PTHR40446">
    <property type="entry name" value="N-ACETYLGLUCOSAMINE-1-PHOSPHODIESTER ALPHA-N-ACETYLGLUCOSAMINIDASE"/>
    <property type="match status" value="1"/>
</dbReference>
<name>A0ABV4Q5P8_9ACTN</name>
<feature type="domain" description="Phosphodiester glycosidase" evidence="3">
    <location>
        <begin position="250"/>
        <end position="423"/>
    </location>
</feature>
<feature type="signal peptide" evidence="2">
    <location>
        <begin position="1"/>
        <end position="23"/>
    </location>
</feature>
<keyword evidence="4" id="KW-0378">Hydrolase</keyword>
<dbReference type="GO" id="GO:0016798">
    <property type="term" value="F:hydrolase activity, acting on glycosyl bonds"/>
    <property type="evidence" value="ECO:0007669"/>
    <property type="project" value="UniProtKB-KW"/>
</dbReference>
<evidence type="ECO:0000313" key="5">
    <source>
        <dbReference type="Proteomes" id="UP001569963"/>
    </source>
</evidence>
<keyword evidence="5" id="KW-1185">Reference proteome</keyword>
<feature type="chain" id="PRO_5045927664" evidence="2">
    <location>
        <begin position="24"/>
        <end position="429"/>
    </location>
</feature>
<proteinExistence type="predicted"/>
<evidence type="ECO:0000256" key="1">
    <source>
        <dbReference type="SAM" id="MobiDB-lite"/>
    </source>
</evidence>
<dbReference type="Proteomes" id="UP001569963">
    <property type="component" value="Unassembled WGS sequence"/>
</dbReference>
<dbReference type="PANTHER" id="PTHR40446:SF2">
    <property type="entry name" value="N-ACETYLGLUCOSAMINE-1-PHOSPHODIESTER ALPHA-N-ACETYLGLUCOSAMINIDASE"/>
    <property type="match status" value="1"/>
</dbReference>
<keyword evidence="4" id="KW-0326">Glycosidase</keyword>
<evidence type="ECO:0000313" key="4">
    <source>
        <dbReference type="EMBL" id="MFA1538401.1"/>
    </source>
</evidence>
<keyword evidence="2" id="KW-0732">Signal</keyword>
<dbReference type="RefSeq" id="WP_371947759.1">
    <property type="nucleotide sequence ID" value="NZ_JAXCEI010000002.1"/>
</dbReference>
<feature type="region of interest" description="Disordered" evidence="1">
    <location>
        <begin position="24"/>
        <end position="45"/>
    </location>
</feature>
<dbReference type="InterPro" id="IPR018711">
    <property type="entry name" value="NAGPA"/>
</dbReference>
<comment type="caution">
    <text evidence="4">The sequence shown here is derived from an EMBL/GenBank/DDBJ whole genome shotgun (WGS) entry which is preliminary data.</text>
</comment>
<evidence type="ECO:0000259" key="3">
    <source>
        <dbReference type="Pfam" id="PF09992"/>
    </source>
</evidence>
<gene>
    <name evidence="4" type="ORF">SM611_05615</name>
</gene>
<reference evidence="4 5" key="1">
    <citation type="submission" date="2023-11" db="EMBL/GenBank/DDBJ databases">
        <title>Actinomadura monticuli sp. nov., isolated from volcanic ash.</title>
        <authorList>
            <person name="Lee S.D."/>
            <person name="Yang H."/>
            <person name="Kim I.S."/>
        </authorList>
    </citation>
    <scope>NUCLEOTIDE SEQUENCE [LARGE SCALE GENOMIC DNA]</scope>
    <source>
        <strain evidence="4 5">DLS-62</strain>
    </source>
</reference>
<sequence>MRRVVVGAVVAGVTVAGALPVLAEDAPPPGVDGAGSGERAGARRLPSSAVVGEVRFTSSEKTAPGVTFRAFETSGGAGRVVGDLLDVDLRAPKVSVGLLRPPVVAARRTVSGMAGAQGAVAGVNGDFFNVSETRPGVVATGSSSGPAVDSGRPVKGAVPDGQRFGPALPPGASSESVIGVGEDGRGHVARLRLTGSVRYGKTSVPLRGLNQYALHVGSVGAFDSRWGAVSRRRAVCGTDEVRGAPCSTETAEAIVRRGVVAGVSGTVGAGAVPEGTTVLVGREKGAGVLRRLRVGQRVRVSYRFTGPVRFRFAVGGVPILRDGEPLKGLSPDGPAPRTAAGVSRDGRRLYLVVADGRSERSGGLTVAELASLLDGVGADDAVNLDGGGSSTFVARVPGTVSAAVRNAPSDGTERAVANGIGVFLAADPG</sequence>
<dbReference type="EMBL" id="JAXCEI010000002">
    <property type="protein sequence ID" value="MFA1538401.1"/>
    <property type="molecule type" value="Genomic_DNA"/>
</dbReference>
<protein>
    <submittedName>
        <fullName evidence="4">Phosphodiester glycosidase family protein</fullName>
    </submittedName>
</protein>
<accession>A0ABV4Q5P8</accession>
<evidence type="ECO:0000256" key="2">
    <source>
        <dbReference type="SAM" id="SignalP"/>
    </source>
</evidence>
<dbReference type="Pfam" id="PF09992">
    <property type="entry name" value="NAGPA"/>
    <property type="match status" value="1"/>
</dbReference>
<organism evidence="4 5">
    <name type="scientific">Actinomadura monticuli</name>
    <dbReference type="NCBI Taxonomy" id="3097367"/>
    <lineage>
        <taxon>Bacteria</taxon>
        <taxon>Bacillati</taxon>
        <taxon>Actinomycetota</taxon>
        <taxon>Actinomycetes</taxon>
        <taxon>Streptosporangiales</taxon>
        <taxon>Thermomonosporaceae</taxon>
        <taxon>Actinomadura</taxon>
    </lineage>
</organism>